<organism evidence="1 2">
    <name type="scientific">Allacma fusca</name>
    <dbReference type="NCBI Taxonomy" id="39272"/>
    <lineage>
        <taxon>Eukaryota</taxon>
        <taxon>Metazoa</taxon>
        <taxon>Ecdysozoa</taxon>
        <taxon>Arthropoda</taxon>
        <taxon>Hexapoda</taxon>
        <taxon>Collembola</taxon>
        <taxon>Symphypleona</taxon>
        <taxon>Sminthuridae</taxon>
        <taxon>Allacma</taxon>
    </lineage>
</organism>
<name>A0A8J2NNX1_9HEXA</name>
<keyword evidence="2" id="KW-1185">Reference proteome</keyword>
<accession>A0A8J2NNX1</accession>
<proteinExistence type="predicted"/>
<evidence type="ECO:0000313" key="1">
    <source>
        <dbReference type="EMBL" id="CAG7683977.1"/>
    </source>
</evidence>
<reference evidence="1" key="1">
    <citation type="submission" date="2021-06" db="EMBL/GenBank/DDBJ databases">
        <authorList>
            <person name="Hodson N. C."/>
            <person name="Mongue J. A."/>
            <person name="Jaron S. K."/>
        </authorList>
    </citation>
    <scope>NUCLEOTIDE SEQUENCE</scope>
</reference>
<sequence>MLFGNGDCFSIENRIRKITYLGSPFA</sequence>
<comment type="caution">
    <text evidence="1">The sequence shown here is derived from an EMBL/GenBank/DDBJ whole genome shotgun (WGS) entry which is preliminary data.</text>
</comment>
<dbReference type="EMBL" id="CAJVCH010017716">
    <property type="protein sequence ID" value="CAG7683977.1"/>
    <property type="molecule type" value="Genomic_DNA"/>
</dbReference>
<feature type="non-terminal residue" evidence="1">
    <location>
        <position position="1"/>
    </location>
</feature>
<gene>
    <name evidence="1" type="ORF">AFUS01_LOCUS3015</name>
</gene>
<dbReference type="AlphaFoldDB" id="A0A8J2NNX1"/>
<dbReference type="Proteomes" id="UP000708208">
    <property type="component" value="Unassembled WGS sequence"/>
</dbReference>
<evidence type="ECO:0000313" key="2">
    <source>
        <dbReference type="Proteomes" id="UP000708208"/>
    </source>
</evidence>
<protein>
    <submittedName>
        <fullName evidence="1">Uncharacterized protein</fullName>
    </submittedName>
</protein>